<feature type="transmembrane region" description="Helical" evidence="17">
    <location>
        <begin position="419"/>
        <end position="442"/>
    </location>
</feature>
<evidence type="ECO:0000256" key="9">
    <source>
        <dbReference type="ARBA" id="ARBA00022967"/>
    </source>
</evidence>
<comment type="catalytic activity">
    <reaction evidence="16 17">
        <text>a ubiquinone + NADH + 5 H(+)(in) = a ubiquinol + NAD(+) + 4 H(+)(out)</text>
        <dbReference type="Rhea" id="RHEA:29091"/>
        <dbReference type="Rhea" id="RHEA-COMP:9565"/>
        <dbReference type="Rhea" id="RHEA-COMP:9566"/>
        <dbReference type="ChEBI" id="CHEBI:15378"/>
        <dbReference type="ChEBI" id="CHEBI:16389"/>
        <dbReference type="ChEBI" id="CHEBI:17976"/>
        <dbReference type="ChEBI" id="CHEBI:57540"/>
        <dbReference type="ChEBI" id="CHEBI:57945"/>
        <dbReference type="EC" id="7.1.1.2"/>
    </reaction>
</comment>
<dbReference type="GO" id="GO:0015990">
    <property type="term" value="P:electron transport coupled proton transport"/>
    <property type="evidence" value="ECO:0007669"/>
    <property type="project" value="TreeGrafter"/>
</dbReference>
<evidence type="ECO:0000259" key="18">
    <source>
        <dbReference type="Pfam" id="PF00361"/>
    </source>
</evidence>
<dbReference type="Pfam" id="PF01059">
    <property type="entry name" value="Oxidored_q5_N"/>
    <property type="match status" value="1"/>
</dbReference>
<evidence type="ECO:0000256" key="17">
    <source>
        <dbReference type="RuleBase" id="RU003297"/>
    </source>
</evidence>
<feature type="transmembrane region" description="Helical" evidence="17">
    <location>
        <begin position="180"/>
        <end position="201"/>
    </location>
</feature>
<feature type="transmembrane region" description="Helical" evidence="17">
    <location>
        <begin position="109"/>
        <end position="131"/>
    </location>
</feature>
<evidence type="ECO:0000256" key="4">
    <source>
        <dbReference type="ARBA" id="ARBA00012944"/>
    </source>
</evidence>
<evidence type="ECO:0000256" key="16">
    <source>
        <dbReference type="ARBA" id="ARBA00049551"/>
    </source>
</evidence>
<geneLocation type="mitochondrion" evidence="20"/>
<dbReference type="GO" id="GO:0048039">
    <property type="term" value="F:ubiquinone binding"/>
    <property type="evidence" value="ECO:0007669"/>
    <property type="project" value="TreeGrafter"/>
</dbReference>
<evidence type="ECO:0000256" key="10">
    <source>
        <dbReference type="ARBA" id="ARBA00022982"/>
    </source>
</evidence>
<dbReference type="EC" id="7.1.1.2" evidence="4 17"/>
<feature type="domain" description="NADH:ubiquinone oxidoreductase chain 4 N-terminal" evidence="19">
    <location>
        <begin position="1"/>
        <end position="101"/>
    </location>
</feature>
<feature type="transmembrane region" description="Helical" evidence="17">
    <location>
        <begin position="86"/>
        <end position="103"/>
    </location>
</feature>
<name>A0A7D7JVS2_9HEMI</name>
<comment type="function">
    <text evidence="1">Core subunit of the mitochondrial membrane respiratory chain NADH dehydrogenase (Complex I) that is believed to belong to the minimal assembly required for catalysis. Complex I functions in the transfer of electrons from NADH to the respiratory chain. The immediate electron acceptor for the enzyme is believed to be ubiquinone.</text>
</comment>
<dbReference type="PRINTS" id="PR01437">
    <property type="entry name" value="NUOXDRDTASE4"/>
</dbReference>
<sequence>MMSVLLYLVFLILFSLFNLWWFMVLYLMVGVFYYLNTFWFFNYYSMISYSFGGDVLSMCMIFLSFWIVSLMIIASYNIYKSSNYGGEFIAVNVFLLVFLVLSFSSVNLFLFYLFFESSLIPTLFLIFGWGYQPERLSAGFYLLFYTLFASLPLLLGIFYIASDTGGVFYFLVEVDCNLYLFVSMILAFLVSMPMIFIHFWLPKAHVEAPIAGSMILAGVLLKLGGYGLMRVSNFMYDYLFKFSYVFIGLSLYGAFLVGVLCLYQVDIKSLIAYSSVSHMGLVLCGIFSMNSWGLWGSLVLMVGHGLCSSGLFCLANIIYERVLSRSLIINKGLIVFMPSLSLFWFILSSNNMASPPSLNLLGEVMLINGIMSWSFLSLVFLGFSSFLSCCYSIYLYSYVQHGFIYSGLTKFSLNSLREYILIFCHLIPLNFIILSGDIFVLWF</sequence>
<dbReference type="CTD" id="4538"/>
<evidence type="ECO:0000313" key="20">
    <source>
        <dbReference type="EMBL" id="QMP96764.1"/>
    </source>
</evidence>
<keyword evidence="7 17" id="KW-0679">Respiratory chain</keyword>
<keyword evidence="13 17" id="KW-0830">Ubiquinone</keyword>
<dbReference type="EMBL" id="MT556647">
    <property type="protein sequence ID" value="QMP96764.1"/>
    <property type="molecule type" value="Genomic_DNA"/>
</dbReference>
<keyword evidence="6 17" id="KW-0813">Transport</keyword>
<dbReference type="GeneID" id="58905503"/>
<feature type="domain" description="NADH:quinone oxidoreductase/Mrp antiporter transmembrane" evidence="18">
    <location>
        <begin position="105"/>
        <end position="387"/>
    </location>
</feature>
<comment type="function">
    <text evidence="17">Core subunit of the mitochondrial membrane respiratory chain NADH dehydrogenase (Complex I) which catalyzes electron transfer from NADH through the respiratory chain, using ubiquinone as an electron acceptor. Essential for the catalytic activity and assembly of complex I.</text>
</comment>
<feature type="transmembrane region" description="Helical" evidence="17">
    <location>
        <begin position="208"/>
        <end position="229"/>
    </location>
</feature>
<evidence type="ECO:0000256" key="6">
    <source>
        <dbReference type="ARBA" id="ARBA00022448"/>
    </source>
</evidence>
<dbReference type="RefSeq" id="YP_009919132.1">
    <property type="nucleotide sequence ID" value="NC_050324.1"/>
</dbReference>
<dbReference type="GO" id="GO:0008137">
    <property type="term" value="F:NADH dehydrogenase (ubiquinone) activity"/>
    <property type="evidence" value="ECO:0007669"/>
    <property type="project" value="UniProtKB-UniRule"/>
</dbReference>
<evidence type="ECO:0000259" key="19">
    <source>
        <dbReference type="Pfam" id="PF01059"/>
    </source>
</evidence>
<protein>
    <recommendedName>
        <fullName evidence="5 17">NADH-ubiquinone oxidoreductase chain 4</fullName>
        <ecNumber evidence="4 17">7.1.1.2</ecNumber>
    </recommendedName>
</protein>
<feature type="transmembrane region" description="Helical" evidence="17">
    <location>
        <begin position="294"/>
        <end position="315"/>
    </location>
</feature>
<dbReference type="InterPro" id="IPR000260">
    <property type="entry name" value="NADH4_N"/>
</dbReference>
<evidence type="ECO:0000256" key="11">
    <source>
        <dbReference type="ARBA" id="ARBA00022989"/>
    </source>
</evidence>
<evidence type="ECO:0000256" key="15">
    <source>
        <dbReference type="ARBA" id="ARBA00023136"/>
    </source>
</evidence>
<feature type="transmembrane region" description="Helical" evidence="17">
    <location>
        <begin position="270"/>
        <end position="288"/>
    </location>
</feature>
<keyword evidence="9" id="KW-1278">Translocase</keyword>
<keyword evidence="10 17" id="KW-0249">Electron transport</keyword>
<dbReference type="AlphaFoldDB" id="A0A7D7JVS2"/>
<dbReference type="InterPro" id="IPR003918">
    <property type="entry name" value="NADH_UbQ_OxRdtase"/>
</dbReference>
<organism evidence="20">
    <name type="scientific">Triatoma mexicana</name>
    <dbReference type="NCBI Taxonomy" id="340914"/>
    <lineage>
        <taxon>Eukaryota</taxon>
        <taxon>Metazoa</taxon>
        <taxon>Ecdysozoa</taxon>
        <taxon>Arthropoda</taxon>
        <taxon>Hexapoda</taxon>
        <taxon>Insecta</taxon>
        <taxon>Pterygota</taxon>
        <taxon>Neoptera</taxon>
        <taxon>Paraneoptera</taxon>
        <taxon>Hemiptera</taxon>
        <taxon>Heteroptera</taxon>
        <taxon>Panheteroptera</taxon>
        <taxon>Cimicomorpha</taxon>
        <taxon>Reduviidae</taxon>
        <taxon>Triatominae</taxon>
        <taxon>Triatoma</taxon>
    </lineage>
</organism>
<dbReference type="PANTHER" id="PTHR43507">
    <property type="entry name" value="NADH-UBIQUINONE OXIDOREDUCTASE CHAIN 4"/>
    <property type="match status" value="1"/>
</dbReference>
<dbReference type="InterPro" id="IPR001750">
    <property type="entry name" value="ND/Mrp_TM"/>
</dbReference>
<keyword evidence="12 17" id="KW-0520">NAD</keyword>
<evidence type="ECO:0000256" key="7">
    <source>
        <dbReference type="ARBA" id="ARBA00022660"/>
    </source>
</evidence>
<accession>A0A7D7JVS2</accession>
<dbReference type="PANTHER" id="PTHR43507:SF20">
    <property type="entry name" value="NADH-UBIQUINONE OXIDOREDUCTASE CHAIN 4"/>
    <property type="match status" value="1"/>
</dbReference>
<evidence type="ECO:0000256" key="14">
    <source>
        <dbReference type="ARBA" id="ARBA00023128"/>
    </source>
</evidence>
<comment type="similarity">
    <text evidence="3 17">Belongs to the complex I subunit 4 family.</text>
</comment>
<evidence type="ECO:0000256" key="2">
    <source>
        <dbReference type="ARBA" id="ARBA00004225"/>
    </source>
</evidence>
<keyword evidence="11 17" id="KW-1133">Transmembrane helix</keyword>
<feature type="transmembrane region" description="Helical" evidence="17">
    <location>
        <begin position="7"/>
        <end position="35"/>
    </location>
</feature>
<feature type="transmembrane region" description="Helical" evidence="17">
    <location>
        <begin position="327"/>
        <end position="346"/>
    </location>
</feature>
<keyword evidence="14 17" id="KW-0496">Mitochondrion</keyword>
<comment type="subcellular location">
    <subcellularLocation>
        <location evidence="2 17">Mitochondrion membrane</location>
        <topology evidence="2 17">Multi-pass membrane protein</topology>
    </subcellularLocation>
</comment>
<dbReference type="GO" id="GO:0042773">
    <property type="term" value="P:ATP synthesis coupled electron transport"/>
    <property type="evidence" value="ECO:0007669"/>
    <property type="project" value="InterPro"/>
</dbReference>
<feature type="transmembrane region" description="Helical" evidence="17">
    <location>
        <begin position="366"/>
        <end position="399"/>
    </location>
</feature>
<reference evidence="20" key="1">
    <citation type="journal article" date="2020" name="Infect. Genet. Evol.">
        <title>Phylogeny of the North-Central American clade of blood-sucking reduviid bugs of the tribe Triatomini (Hemiptera: Triatominae) based on the mitochondrial genome.</title>
        <authorList>
            <person name="Aguilera-Uribe M."/>
            <person name="Meza-Lazaro R.N."/>
            <person name="Kieran T.J."/>
            <person name="Ibarra-Cerdena C.N."/>
            <person name="Zaldivar-Riveron A."/>
        </authorList>
    </citation>
    <scope>NUCLEOTIDE SEQUENCE</scope>
</reference>
<gene>
    <name evidence="20" type="primary">ND4</name>
</gene>
<dbReference type="GO" id="GO:0031966">
    <property type="term" value="C:mitochondrial membrane"/>
    <property type="evidence" value="ECO:0007669"/>
    <property type="project" value="UniProtKB-SubCell"/>
</dbReference>
<feature type="transmembrane region" description="Helical" evidence="17">
    <location>
        <begin position="55"/>
        <end position="79"/>
    </location>
</feature>
<evidence type="ECO:0000256" key="3">
    <source>
        <dbReference type="ARBA" id="ARBA00009025"/>
    </source>
</evidence>
<evidence type="ECO:0000256" key="12">
    <source>
        <dbReference type="ARBA" id="ARBA00023027"/>
    </source>
</evidence>
<dbReference type="Pfam" id="PF00361">
    <property type="entry name" value="Proton_antipo_M"/>
    <property type="match status" value="1"/>
</dbReference>
<keyword evidence="15 17" id="KW-0472">Membrane</keyword>
<feature type="transmembrane region" description="Helical" evidence="17">
    <location>
        <begin position="138"/>
        <end position="160"/>
    </location>
</feature>
<evidence type="ECO:0000256" key="1">
    <source>
        <dbReference type="ARBA" id="ARBA00003257"/>
    </source>
</evidence>
<evidence type="ECO:0000256" key="13">
    <source>
        <dbReference type="ARBA" id="ARBA00023075"/>
    </source>
</evidence>
<evidence type="ECO:0000256" key="8">
    <source>
        <dbReference type="ARBA" id="ARBA00022692"/>
    </source>
</evidence>
<keyword evidence="8 17" id="KW-0812">Transmembrane</keyword>
<evidence type="ECO:0000256" key="5">
    <source>
        <dbReference type="ARBA" id="ARBA00021006"/>
    </source>
</evidence>
<proteinExistence type="inferred from homology"/>
<dbReference type="GO" id="GO:0003954">
    <property type="term" value="F:NADH dehydrogenase activity"/>
    <property type="evidence" value="ECO:0007669"/>
    <property type="project" value="TreeGrafter"/>
</dbReference>
<feature type="transmembrane region" description="Helical" evidence="17">
    <location>
        <begin position="241"/>
        <end position="263"/>
    </location>
</feature>